<evidence type="ECO:0000313" key="3">
    <source>
        <dbReference type="Proteomes" id="UP000298125"/>
    </source>
</evidence>
<dbReference type="Pfam" id="PF12770">
    <property type="entry name" value="CHAT"/>
    <property type="match status" value="1"/>
</dbReference>
<sequence length="605" mass="69057">MLSLIIDRVGNVNIFNVLEDNLPVEESHIQSTLDDDLIFEYLGEVERLVHVSQSVLSNPNQILNADILQDLKVLGETFYQQFFPLSIIEKLKNTTKHSIHFNIDPALALIPWELLHDGTSFLSDKFRIGKTIRGGLHRPTHQENRKIKMLIIADPTEDLPHAQKEGEVLFSVLSQKVPTHLLELEFIGGKQVTKLKLLSLIKDKHIIHYSGHLHFSDDSLENGWLLSDGKVLKAREIKSTGIDTDLVFSNSCMSAKSAGKKLNTNIMNQYAGAFLTAGIKTFVGTNWEILDNERTIDFTVRFYTFLFSDKSVGESLFLSKEFARRNYHANDLTWANYALYGNPDFSLFVKERRNFHSAKILNPTSVLEFYPTPIAVAYSKLVNSNKSKSSGKNHILGLVKLFEAISQVVGMMVFSDHAAHAMNKSIPNNPDDAVSLRKWWELVYGCVWDFQKLKISSILEMALPVLHEQKETIFKIVGWMESWERDEIKEEEVESYQIILQFFLENMLLEFSELERVSILLVSENQNPHFYFKGIKPAYLYPSSPGSKDKLQEQLSKQKGNLVLVHESRKIVIPFPTYFKEKKETGDLELVFNGLTPFVSGAKQN</sequence>
<protein>
    <submittedName>
        <fullName evidence="2">CHAT domain-containing protein</fullName>
    </submittedName>
</protein>
<dbReference type="EMBL" id="RQGA01000017">
    <property type="protein sequence ID" value="TGL35756.1"/>
    <property type="molecule type" value="Genomic_DNA"/>
</dbReference>
<dbReference type="Proteomes" id="UP000298125">
    <property type="component" value="Unassembled WGS sequence"/>
</dbReference>
<comment type="caution">
    <text evidence="2">The sequence shown here is derived from an EMBL/GenBank/DDBJ whole genome shotgun (WGS) entry which is preliminary data.</text>
</comment>
<evidence type="ECO:0000259" key="1">
    <source>
        <dbReference type="Pfam" id="PF12770"/>
    </source>
</evidence>
<accession>A0A4R9JB14</accession>
<dbReference type="RefSeq" id="WP_135580926.1">
    <property type="nucleotide sequence ID" value="NZ_RQGA01000017.1"/>
</dbReference>
<proteinExistence type="predicted"/>
<organism evidence="2 3">
    <name type="scientific">Leptospira perdikensis</name>
    <dbReference type="NCBI Taxonomy" id="2484948"/>
    <lineage>
        <taxon>Bacteria</taxon>
        <taxon>Pseudomonadati</taxon>
        <taxon>Spirochaetota</taxon>
        <taxon>Spirochaetia</taxon>
        <taxon>Leptospirales</taxon>
        <taxon>Leptospiraceae</taxon>
        <taxon>Leptospira</taxon>
    </lineage>
</organism>
<gene>
    <name evidence="2" type="ORF">EHQ49_17045</name>
</gene>
<dbReference type="OrthoDB" id="335659at2"/>
<dbReference type="AlphaFoldDB" id="A0A4R9JB14"/>
<name>A0A4R9JB14_9LEPT</name>
<reference evidence="2" key="1">
    <citation type="journal article" date="2019" name="PLoS Negl. Trop. Dis.">
        <title>Revisiting the worldwide diversity of Leptospira species in the environment.</title>
        <authorList>
            <person name="Vincent A.T."/>
            <person name="Schiettekatte O."/>
            <person name="Bourhy P."/>
            <person name="Veyrier F.J."/>
            <person name="Picardeau M."/>
        </authorList>
    </citation>
    <scope>NUCLEOTIDE SEQUENCE [LARGE SCALE GENOMIC DNA]</scope>
    <source>
        <strain evidence="2">201702692</strain>
    </source>
</reference>
<evidence type="ECO:0000313" key="2">
    <source>
        <dbReference type="EMBL" id="TGL35756.1"/>
    </source>
</evidence>
<dbReference type="InterPro" id="IPR024983">
    <property type="entry name" value="CHAT_dom"/>
</dbReference>
<keyword evidence="3" id="KW-1185">Reference proteome</keyword>
<feature type="domain" description="CHAT" evidence="1">
    <location>
        <begin position="74"/>
        <end position="342"/>
    </location>
</feature>